<comment type="subcellular location">
    <subcellularLocation>
        <location evidence="1">Membrane</location>
        <topology evidence="1">Multi-pass membrane protein</topology>
    </subcellularLocation>
</comment>
<feature type="transmembrane region" description="Helical" evidence="5">
    <location>
        <begin position="373"/>
        <end position="393"/>
    </location>
</feature>
<dbReference type="Pfam" id="PF00654">
    <property type="entry name" value="Voltage_CLC"/>
    <property type="match status" value="1"/>
</dbReference>
<evidence type="ECO:0000256" key="3">
    <source>
        <dbReference type="ARBA" id="ARBA00022989"/>
    </source>
</evidence>
<keyword evidence="7" id="KW-1185">Reference proteome</keyword>
<keyword evidence="4 5" id="KW-0472">Membrane</keyword>
<keyword evidence="3 5" id="KW-1133">Transmembrane helix</keyword>
<feature type="transmembrane region" description="Helical" evidence="5">
    <location>
        <begin position="256"/>
        <end position="276"/>
    </location>
</feature>
<evidence type="ECO:0000256" key="1">
    <source>
        <dbReference type="ARBA" id="ARBA00004141"/>
    </source>
</evidence>
<dbReference type="AlphaFoldDB" id="A0A2S7IKM0"/>
<feature type="transmembrane region" description="Helical" evidence="5">
    <location>
        <begin position="143"/>
        <end position="167"/>
    </location>
</feature>
<dbReference type="InterPro" id="IPR014743">
    <property type="entry name" value="Cl-channel_core"/>
</dbReference>
<feature type="transmembrane region" description="Helical" evidence="5">
    <location>
        <begin position="49"/>
        <end position="68"/>
    </location>
</feature>
<protein>
    <submittedName>
        <fullName evidence="6">Chloride channel protein</fullName>
    </submittedName>
</protein>
<dbReference type="GO" id="GO:0016020">
    <property type="term" value="C:membrane"/>
    <property type="evidence" value="ECO:0007669"/>
    <property type="project" value="UniProtKB-SubCell"/>
</dbReference>
<organism evidence="6 7">
    <name type="scientific">Siphonobacter curvatus</name>
    <dbReference type="NCBI Taxonomy" id="2094562"/>
    <lineage>
        <taxon>Bacteria</taxon>
        <taxon>Pseudomonadati</taxon>
        <taxon>Bacteroidota</taxon>
        <taxon>Cytophagia</taxon>
        <taxon>Cytophagales</taxon>
        <taxon>Cytophagaceae</taxon>
        <taxon>Siphonobacter</taxon>
    </lineage>
</organism>
<feature type="transmembrane region" description="Helical" evidence="5">
    <location>
        <begin position="333"/>
        <end position="353"/>
    </location>
</feature>
<dbReference type="SUPFAM" id="SSF81340">
    <property type="entry name" value="Clc chloride channel"/>
    <property type="match status" value="1"/>
</dbReference>
<proteinExistence type="predicted"/>
<name>A0A2S7IKM0_9BACT</name>
<evidence type="ECO:0000313" key="7">
    <source>
        <dbReference type="Proteomes" id="UP000239590"/>
    </source>
</evidence>
<dbReference type="RefSeq" id="WP_104709531.1">
    <property type="nucleotide sequence ID" value="NZ_PTRA01000001.1"/>
</dbReference>
<evidence type="ECO:0000256" key="4">
    <source>
        <dbReference type="ARBA" id="ARBA00023136"/>
    </source>
</evidence>
<dbReference type="OrthoDB" id="9767361at2"/>
<dbReference type="PRINTS" id="PR00762">
    <property type="entry name" value="CLCHANNEL"/>
</dbReference>
<dbReference type="Gene3D" id="1.10.3080.10">
    <property type="entry name" value="Clc chloride channel"/>
    <property type="match status" value="1"/>
</dbReference>
<dbReference type="PANTHER" id="PTHR43427:SF12">
    <property type="entry name" value="CHLORIDE TRANSPORTER"/>
    <property type="match status" value="1"/>
</dbReference>
<gene>
    <name evidence="6" type="ORF">C5O19_01090</name>
</gene>
<dbReference type="Proteomes" id="UP000239590">
    <property type="component" value="Unassembled WGS sequence"/>
</dbReference>
<evidence type="ECO:0000313" key="6">
    <source>
        <dbReference type="EMBL" id="PQA58303.1"/>
    </source>
</evidence>
<feature type="transmembrane region" description="Helical" evidence="5">
    <location>
        <begin position="296"/>
        <end position="321"/>
    </location>
</feature>
<feature type="transmembrane region" description="Helical" evidence="5">
    <location>
        <begin position="211"/>
        <end position="235"/>
    </location>
</feature>
<dbReference type="CDD" id="cd03682">
    <property type="entry name" value="ClC_sycA_like"/>
    <property type="match status" value="1"/>
</dbReference>
<dbReference type="PANTHER" id="PTHR43427">
    <property type="entry name" value="CHLORIDE CHANNEL PROTEIN CLC-E"/>
    <property type="match status" value="1"/>
</dbReference>
<dbReference type="EMBL" id="PTRA01000001">
    <property type="protein sequence ID" value="PQA58303.1"/>
    <property type="molecule type" value="Genomic_DNA"/>
</dbReference>
<dbReference type="GO" id="GO:0015108">
    <property type="term" value="F:chloride transmembrane transporter activity"/>
    <property type="evidence" value="ECO:0007669"/>
    <property type="project" value="InterPro"/>
</dbReference>
<sequence length="419" mass="45026">MDTVAGSSLIYLFRWLVLSALVGGLAGSASAFFLVTLDMVTLYRESHRWIIAFLPLGGFLVGAIYHYWGQDVVKGNNQLIEEWQNPRKIIPFRMAPFVLLTTLLTHLFGGSAGREGTAVQMGGAIADQFTRLFHLSDSDRKTLLVTGMSAGFASVFGTPLAGTLFALEVFILGRLRYEALIPSLLAAVLADQTCRLWGVGHTHYDIPFVPALTVLILLKVLLISIGFGLVSTLFAELTHFWSKQAKRWITYSPLRPVVGGAIIAVAVYFSGTTRYIGLGVPTIVASFHEPSAWYDWILKTLSTTFTLGVGFKGGEVTPLFFVGATLGNALAPLADLPLSLLAGMGFVAVFAGASNTPLASTVMGIELFGSEASVYLALACFIAYLFSGNSGIYGSQIVGSPKQARFLSLKGKALHQINP</sequence>
<evidence type="ECO:0000256" key="5">
    <source>
        <dbReference type="SAM" id="Phobius"/>
    </source>
</evidence>
<evidence type="ECO:0000256" key="2">
    <source>
        <dbReference type="ARBA" id="ARBA00022692"/>
    </source>
</evidence>
<comment type="caution">
    <text evidence="6">The sequence shown here is derived from an EMBL/GenBank/DDBJ whole genome shotgun (WGS) entry which is preliminary data.</text>
</comment>
<reference evidence="7" key="1">
    <citation type="submission" date="2018-02" db="EMBL/GenBank/DDBJ databases">
        <title>Genome sequencing of Solimonas sp. HR-BB.</title>
        <authorList>
            <person name="Lee Y."/>
            <person name="Jeon C.O."/>
        </authorList>
    </citation>
    <scope>NUCLEOTIDE SEQUENCE [LARGE SCALE GENOMIC DNA]</scope>
    <source>
        <strain evidence="7">HR-U</strain>
    </source>
</reference>
<keyword evidence="2 5" id="KW-0812">Transmembrane</keyword>
<feature type="transmembrane region" description="Helical" evidence="5">
    <location>
        <begin position="12"/>
        <end position="37"/>
    </location>
</feature>
<accession>A0A2S7IKM0</accession>
<dbReference type="InterPro" id="IPR001807">
    <property type="entry name" value="ClC"/>
</dbReference>
<dbReference type="InterPro" id="IPR050368">
    <property type="entry name" value="ClC-type_chloride_channel"/>
</dbReference>